<evidence type="ECO:0000313" key="3">
    <source>
        <dbReference type="EMBL" id="MUN38530.1"/>
    </source>
</evidence>
<sequence>MSLTLDTYRLLGRSGLRISPLALGAATFGTEWGWGAERDEARKLFDLYVERGGNFIDTAVTYTDGSSERLLGEFARAERERLVLATKYTTLRREGDPNSGGGHRKNLFASVETSLRRLGTDYLDLLYLHVWDFTTPVEEILRGMDDLVRQGKVLYVAISNTPAWQVSRMQAIADLRGWSPLVALQIEYNLAERTGERDLIPMAREMGLGVVPYSPLAGGVLTGKYSRDDLDGANEPSGGGARRDLNLSLGWLTERSLAIADVVKETAAELGRTAAQVGLAWTLRQPGVAAPIIGARTPAQLEDNLGALEVEFTAAQLARLDEVSATGLGVPHEFLAGDFGRAQTRGGMRVETRR</sequence>
<proteinExistence type="predicted"/>
<dbReference type="RefSeq" id="WP_156217713.1">
    <property type="nucleotide sequence ID" value="NZ_WOFH01000006.1"/>
</dbReference>
<dbReference type="CDD" id="cd19080">
    <property type="entry name" value="AKR_AKR9A_9B"/>
    <property type="match status" value="1"/>
</dbReference>
<dbReference type="Pfam" id="PF00248">
    <property type="entry name" value="Aldo_ket_red"/>
    <property type="match status" value="1"/>
</dbReference>
<dbReference type="InterPro" id="IPR050523">
    <property type="entry name" value="AKR_Detox_Biosynth"/>
</dbReference>
<accession>A0A7K1L270</accession>
<keyword evidence="4" id="KW-1185">Reference proteome</keyword>
<dbReference type="GO" id="GO:0005829">
    <property type="term" value="C:cytosol"/>
    <property type="evidence" value="ECO:0007669"/>
    <property type="project" value="TreeGrafter"/>
</dbReference>
<dbReference type="Gene3D" id="3.20.20.100">
    <property type="entry name" value="NADP-dependent oxidoreductase domain"/>
    <property type="match status" value="1"/>
</dbReference>
<dbReference type="PANTHER" id="PTHR43364:SF4">
    <property type="entry name" value="NAD(P)-LINKED OXIDOREDUCTASE SUPERFAMILY PROTEIN"/>
    <property type="match status" value="1"/>
</dbReference>
<name>A0A7K1L270_9ACTN</name>
<protein>
    <submittedName>
        <fullName evidence="3">Aldo/keto reductase</fullName>
    </submittedName>
</protein>
<feature type="domain" description="NADP-dependent oxidoreductase" evidence="2">
    <location>
        <begin position="20"/>
        <end position="324"/>
    </location>
</feature>
<gene>
    <name evidence="3" type="ORF">GNZ18_18220</name>
</gene>
<evidence type="ECO:0000313" key="4">
    <source>
        <dbReference type="Proteomes" id="UP000432015"/>
    </source>
</evidence>
<dbReference type="InterPro" id="IPR023210">
    <property type="entry name" value="NADP_OxRdtase_dom"/>
</dbReference>
<organism evidence="3 4">
    <name type="scientific">Actinomadura litoris</name>
    <dbReference type="NCBI Taxonomy" id="2678616"/>
    <lineage>
        <taxon>Bacteria</taxon>
        <taxon>Bacillati</taxon>
        <taxon>Actinomycetota</taxon>
        <taxon>Actinomycetes</taxon>
        <taxon>Streptosporangiales</taxon>
        <taxon>Thermomonosporaceae</taxon>
        <taxon>Actinomadura</taxon>
    </lineage>
</organism>
<evidence type="ECO:0000259" key="2">
    <source>
        <dbReference type="Pfam" id="PF00248"/>
    </source>
</evidence>
<dbReference type="SUPFAM" id="SSF51430">
    <property type="entry name" value="NAD(P)-linked oxidoreductase"/>
    <property type="match status" value="1"/>
</dbReference>
<comment type="caution">
    <text evidence="3">The sequence shown here is derived from an EMBL/GenBank/DDBJ whole genome shotgun (WGS) entry which is preliminary data.</text>
</comment>
<dbReference type="FunFam" id="3.20.20.100:FF:000004">
    <property type="entry name" value="Oxidoreductase, aldo/keto reductase"/>
    <property type="match status" value="1"/>
</dbReference>
<dbReference type="InterPro" id="IPR036812">
    <property type="entry name" value="NAD(P)_OxRdtase_dom_sf"/>
</dbReference>
<dbReference type="GO" id="GO:0016491">
    <property type="term" value="F:oxidoreductase activity"/>
    <property type="evidence" value="ECO:0007669"/>
    <property type="project" value="UniProtKB-KW"/>
</dbReference>
<evidence type="ECO:0000256" key="1">
    <source>
        <dbReference type="ARBA" id="ARBA00023002"/>
    </source>
</evidence>
<reference evidence="3 4" key="1">
    <citation type="submission" date="2019-11" db="EMBL/GenBank/DDBJ databases">
        <authorList>
            <person name="Cao P."/>
        </authorList>
    </citation>
    <scope>NUCLEOTIDE SEQUENCE [LARGE SCALE GENOMIC DNA]</scope>
    <source>
        <strain evidence="3 4">NEAU-AAG5</strain>
    </source>
</reference>
<dbReference type="PANTHER" id="PTHR43364">
    <property type="entry name" value="NADH-SPECIFIC METHYLGLYOXAL REDUCTASE-RELATED"/>
    <property type="match status" value="1"/>
</dbReference>
<dbReference type="EMBL" id="WOFH01000006">
    <property type="protein sequence ID" value="MUN38530.1"/>
    <property type="molecule type" value="Genomic_DNA"/>
</dbReference>
<dbReference type="Proteomes" id="UP000432015">
    <property type="component" value="Unassembled WGS sequence"/>
</dbReference>
<keyword evidence="1" id="KW-0560">Oxidoreductase</keyword>
<dbReference type="AlphaFoldDB" id="A0A7K1L270"/>